<dbReference type="InterPro" id="IPR011250">
    <property type="entry name" value="OMP/PagP_B-barrel"/>
</dbReference>
<comment type="caution">
    <text evidence="7">The sequence shown here is derived from an EMBL/GenBank/DDBJ whole genome shotgun (WGS) entry which is preliminary data.</text>
</comment>
<dbReference type="SUPFAM" id="SSF56925">
    <property type="entry name" value="OMPA-like"/>
    <property type="match status" value="1"/>
</dbReference>
<evidence type="ECO:0000259" key="6">
    <source>
        <dbReference type="Pfam" id="PF13505"/>
    </source>
</evidence>
<gene>
    <name evidence="7" type="ORF">BCF33_2200</name>
</gene>
<feature type="signal peptide" evidence="5">
    <location>
        <begin position="1"/>
        <end position="28"/>
    </location>
</feature>
<comment type="similarity">
    <text evidence="4">Belongs to the Omp25/RopB family.</text>
</comment>
<evidence type="ECO:0000313" key="8">
    <source>
        <dbReference type="Proteomes" id="UP000238801"/>
    </source>
</evidence>
<dbReference type="InterPro" id="IPR027385">
    <property type="entry name" value="Beta-barrel_OMP"/>
</dbReference>
<organism evidence="7 8">
    <name type="scientific">Hasllibacter halocynthiae</name>
    <dbReference type="NCBI Taxonomy" id="595589"/>
    <lineage>
        <taxon>Bacteria</taxon>
        <taxon>Pseudomonadati</taxon>
        <taxon>Pseudomonadota</taxon>
        <taxon>Alphaproteobacteria</taxon>
        <taxon>Rhodobacterales</taxon>
        <taxon>Roseobacteraceae</taxon>
        <taxon>Hasllibacter</taxon>
    </lineage>
</organism>
<dbReference type="GO" id="GO:0016020">
    <property type="term" value="C:membrane"/>
    <property type="evidence" value="ECO:0007669"/>
    <property type="project" value="UniProtKB-SubCell"/>
</dbReference>
<evidence type="ECO:0000256" key="4">
    <source>
        <dbReference type="ARBA" id="ARBA00038306"/>
    </source>
</evidence>
<keyword evidence="2 5" id="KW-0732">Signal</keyword>
<feature type="domain" description="Outer membrane protein beta-barrel" evidence="6">
    <location>
        <begin position="18"/>
        <end position="233"/>
    </location>
</feature>
<name>A0A2T0X307_9RHOB</name>
<evidence type="ECO:0000256" key="2">
    <source>
        <dbReference type="ARBA" id="ARBA00022729"/>
    </source>
</evidence>
<keyword evidence="8" id="KW-1185">Reference proteome</keyword>
<accession>A0A2T0X307</accession>
<proteinExistence type="inferred from homology"/>
<keyword evidence="3" id="KW-0472">Membrane</keyword>
<evidence type="ECO:0000256" key="5">
    <source>
        <dbReference type="SAM" id="SignalP"/>
    </source>
</evidence>
<dbReference type="PANTHER" id="PTHR34001">
    <property type="entry name" value="BLL7405 PROTEIN"/>
    <property type="match status" value="1"/>
</dbReference>
<dbReference type="Proteomes" id="UP000238801">
    <property type="component" value="Unassembled WGS sequence"/>
</dbReference>
<sequence length="233" mass="23885">MAALAEGPTMTVLRCILSLSLLSGGAAAAQDRDWSGPMAGASLGIARGEQTVPETALSFETAFPGPAFAEVAGATAEDTAAAASAFAGYRWQSGAWVGGVTFEVEGTRLEAEYDGTSAAGRDIPGGTFEVDAALRAMGELGYASGPNLFTLAAGPAAVRGTARTTGVEGTGYSVRLGWDRAVSQNMLVGVALTHTGLDGFDELDVADIVGDRVGSQDVDMDYQTLAVRLTYEF</sequence>
<evidence type="ECO:0000256" key="1">
    <source>
        <dbReference type="ARBA" id="ARBA00004370"/>
    </source>
</evidence>
<dbReference type="Pfam" id="PF13505">
    <property type="entry name" value="OMP_b-brl"/>
    <property type="match status" value="1"/>
</dbReference>
<reference evidence="7 8" key="1">
    <citation type="submission" date="2018-03" db="EMBL/GenBank/DDBJ databases">
        <title>Genomic Encyclopedia of Archaeal and Bacterial Type Strains, Phase II (KMG-II): from individual species to whole genera.</title>
        <authorList>
            <person name="Goeker M."/>
        </authorList>
    </citation>
    <scope>NUCLEOTIDE SEQUENCE [LARGE SCALE GENOMIC DNA]</scope>
    <source>
        <strain evidence="7 8">DSM 29318</strain>
    </source>
</reference>
<evidence type="ECO:0000256" key="3">
    <source>
        <dbReference type="ARBA" id="ARBA00023136"/>
    </source>
</evidence>
<dbReference type="AlphaFoldDB" id="A0A2T0X307"/>
<comment type="subcellular location">
    <subcellularLocation>
        <location evidence="1">Membrane</location>
    </subcellularLocation>
</comment>
<evidence type="ECO:0000313" key="7">
    <source>
        <dbReference type="EMBL" id="PRY93333.1"/>
    </source>
</evidence>
<protein>
    <recommendedName>
        <fullName evidence="6">Outer membrane protein beta-barrel domain-containing protein</fullName>
    </recommendedName>
</protein>
<dbReference type="EMBL" id="PVTT01000002">
    <property type="protein sequence ID" value="PRY93333.1"/>
    <property type="molecule type" value="Genomic_DNA"/>
</dbReference>
<feature type="chain" id="PRO_5015765613" description="Outer membrane protein beta-barrel domain-containing protein" evidence="5">
    <location>
        <begin position="29"/>
        <end position="233"/>
    </location>
</feature>
<dbReference type="PANTHER" id="PTHR34001:SF3">
    <property type="entry name" value="BLL7405 PROTEIN"/>
    <property type="match status" value="1"/>
</dbReference>
<dbReference type="InterPro" id="IPR051692">
    <property type="entry name" value="OMP-like"/>
</dbReference>